<dbReference type="AlphaFoldDB" id="A0A2W5Y7C6"/>
<organism evidence="2 3">
    <name type="scientific">Xylanimonas oleitrophica</name>
    <dbReference type="NCBI Taxonomy" id="2607479"/>
    <lineage>
        <taxon>Bacteria</taxon>
        <taxon>Bacillati</taxon>
        <taxon>Actinomycetota</taxon>
        <taxon>Actinomycetes</taxon>
        <taxon>Micrococcales</taxon>
        <taxon>Promicromonosporaceae</taxon>
        <taxon>Xylanimonas</taxon>
    </lineage>
</organism>
<evidence type="ECO:0000313" key="3">
    <source>
        <dbReference type="Proteomes" id="UP000248783"/>
    </source>
</evidence>
<dbReference type="EMBL" id="QKWH01000002">
    <property type="protein sequence ID" value="PZR54254.1"/>
    <property type="molecule type" value="Genomic_DNA"/>
</dbReference>
<feature type="compositionally biased region" description="Basic residues" evidence="1">
    <location>
        <begin position="9"/>
        <end position="21"/>
    </location>
</feature>
<feature type="compositionally biased region" description="Low complexity" evidence="1">
    <location>
        <begin position="29"/>
        <end position="47"/>
    </location>
</feature>
<comment type="caution">
    <text evidence="2">The sequence shown here is derived from an EMBL/GenBank/DDBJ whole genome shotgun (WGS) entry which is preliminary data.</text>
</comment>
<dbReference type="Proteomes" id="UP000248783">
    <property type="component" value="Unassembled WGS sequence"/>
</dbReference>
<keyword evidence="3" id="KW-1185">Reference proteome</keyword>
<proteinExistence type="predicted"/>
<feature type="compositionally biased region" description="Pro residues" evidence="1">
    <location>
        <begin position="78"/>
        <end position="89"/>
    </location>
</feature>
<sequence length="89" mass="9473">MAAADGGRGRRACHRASRPTRARIALLERPPLTAETTARTPTASRSTDVLRNRAASARRSTVVGSENPNRHALVANMPPVPTPANSPRP</sequence>
<protein>
    <submittedName>
        <fullName evidence="2">Uncharacterized protein</fullName>
    </submittedName>
</protein>
<gene>
    <name evidence="2" type="ORF">DNL40_04905</name>
</gene>
<evidence type="ECO:0000313" key="2">
    <source>
        <dbReference type="EMBL" id="PZR54254.1"/>
    </source>
</evidence>
<reference evidence="2 3" key="1">
    <citation type="submission" date="2018-06" db="EMBL/GenBank/DDBJ databases">
        <title>Whole genome sequencing of a novel hydrocarbon degrading bacterial strain, PW21 isolated from oil contaminated produced water sample.</title>
        <authorList>
            <person name="Nagkirti P."/>
            <person name="Shaikh A."/>
            <person name="Gowdaman V."/>
            <person name="Engineer A.E."/>
            <person name="Dagar S."/>
            <person name="Dhakephalkar P.K."/>
        </authorList>
    </citation>
    <scope>NUCLEOTIDE SEQUENCE [LARGE SCALE GENOMIC DNA]</scope>
    <source>
        <strain evidence="2 3">PW21</strain>
    </source>
</reference>
<name>A0A2W5Y7C6_9MICO</name>
<accession>A0A2W5Y7C6</accession>
<feature type="region of interest" description="Disordered" evidence="1">
    <location>
        <begin position="1"/>
        <end position="89"/>
    </location>
</feature>
<evidence type="ECO:0000256" key="1">
    <source>
        <dbReference type="SAM" id="MobiDB-lite"/>
    </source>
</evidence>
<feature type="compositionally biased region" description="Polar residues" evidence="1">
    <location>
        <begin position="58"/>
        <end position="67"/>
    </location>
</feature>